<evidence type="ECO:0000259" key="2">
    <source>
        <dbReference type="PROSITE" id="PS50158"/>
    </source>
</evidence>
<dbReference type="EMBL" id="GBHO01010800">
    <property type="protein sequence ID" value="JAG32804.1"/>
    <property type="molecule type" value="Transcribed_RNA"/>
</dbReference>
<dbReference type="AlphaFoldDB" id="A0A0A9YKS4"/>
<sequence>EEEFKRNCYIVRKIPWSRRTTGNDGDRRHNLVLEVDPRLRVKLIAQQYLYLSWYRCRVEDFTEVTRCFRCGGIGHIARNCRICGVDEKCCRICTEKTHLQQECPNKNKPVCGSCKDLKVAHDHRVGDTGCEANRRALANLMITTDYGN</sequence>
<organism evidence="3">
    <name type="scientific">Lygus hesperus</name>
    <name type="common">Western plant bug</name>
    <dbReference type="NCBI Taxonomy" id="30085"/>
    <lineage>
        <taxon>Eukaryota</taxon>
        <taxon>Metazoa</taxon>
        <taxon>Ecdysozoa</taxon>
        <taxon>Arthropoda</taxon>
        <taxon>Hexapoda</taxon>
        <taxon>Insecta</taxon>
        <taxon>Pterygota</taxon>
        <taxon>Neoptera</taxon>
        <taxon>Paraneoptera</taxon>
        <taxon>Hemiptera</taxon>
        <taxon>Heteroptera</taxon>
        <taxon>Panheteroptera</taxon>
        <taxon>Cimicomorpha</taxon>
        <taxon>Miridae</taxon>
        <taxon>Mirini</taxon>
        <taxon>Lygus</taxon>
    </lineage>
</organism>
<dbReference type="PROSITE" id="PS50158">
    <property type="entry name" value="ZF_CCHC"/>
    <property type="match status" value="1"/>
</dbReference>
<evidence type="ECO:0000313" key="3">
    <source>
        <dbReference type="EMBL" id="JAG32804.1"/>
    </source>
</evidence>
<evidence type="ECO:0000256" key="1">
    <source>
        <dbReference type="PROSITE-ProRule" id="PRU00047"/>
    </source>
</evidence>
<keyword evidence="1" id="KW-0862">Zinc</keyword>
<dbReference type="SUPFAM" id="SSF57756">
    <property type="entry name" value="Retrovirus zinc finger-like domains"/>
    <property type="match status" value="1"/>
</dbReference>
<feature type="domain" description="CCHC-type" evidence="2">
    <location>
        <begin position="66"/>
        <end position="81"/>
    </location>
</feature>
<dbReference type="Gene3D" id="4.10.60.10">
    <property type="entry name" value="Zinc finger, CCHC-type"/>
    <property type="match status" value="1"/>
</dbReference>
<dbReference type="Pfam" id="PF00098">
    <property type="entry name" value="zf-CCHC"/>
    <property type="match status" value="1"/>
</dbReference>
<accession>A0A0A9YKS4</accession>
<gene>
    <name evidence="3" type="primary">Y1R1_5</name>
    <name evidence="3" type="ORF">CM83_103931</name>
</gene>
<dbReference type="SMART" id="SM00343">
    <property type="entry name" value="ZnF_C2HC"/>
    <property type="match status" value="2"/>
</dbReference>
<reference evidence="3" key="2">
    <citation type="submission" date="2014-07" db="EMBL/GenBank/DDBJ databases">
        <authorList>
            <person name="Hull J."/>
        </authorList>
    </citation>
    <scope>NUCLEOTIDE SEQUENCE</scope>
</reference>
<dbReference type="InterPro" id="IPR036875">
    <property type="entry name" value="Znf_CCHC_sf"/>
</dbReference>
<name>A0A0A9YKS4_LYGHE</name>
<dbReference type="GO" id="GO:0008270">
    <property type="term" value="F:zinc ion binding"/>
    <property type="evidence" value="ECO:0007669"/>
    <property type="project" value="UniProtKB-KW"/>
</dbReference>
<keyword evidence="1" id="KW-0863">Zinc-finger</keyword>
<dbReference type="InterPro" id="IPR001878">
    <property type="entry name" value="Znf_CCHC"/>
</dbReference>
<proteinExistence type="predicted"/>
<feature type="non-terminal residue" evidence="3">
    <location>
        <position position="1"/>
    </location>
</feature>
<dbReference type="GO" id="GO:0003676">
    <property type="term" value="F:nucleic acid binding"/>
    <property type="evidence" value="ECO:0007669"/>
    <property type="project" value="InterPro"/>
</dbReference>
<keyword evidence="1" id="KW-0479">Metal-binding</keyword>
<protein>
    <submittedName>
        <fullName evidence="3">Putative 50 kDa protein in type I retrotransposable element R1DM</fullName>
    </submittedName>
</protein>
<reference evidence="3" key="1">
    <citation type="journal article" date="2014" name="PLoS ONE">
        <title>Transcriptome-Based Identification of ABC Transporters in the Western Tarnished Plant Bug Lygus hesperus.</title>
        <authorList>
            <person name="Hull J.J."/>
            <person name="Chaney K."/>
            <person name="Geib S.M."/>
            <person name="Fabrick J.A."/>
            <person name="Brent C.S."/>
            <person name="Walsh D."/>
            <person name="Lavine L.C."/>
        </authorList>
    </citation>
    <scope>NUCLEOTIDE SEQUENCE</scope>
</reference>